<feature type="transmembrane region" description="Helical" evidence="1">
    <location>
        <begin position="618"/>
        <end position="643"/>
    </location>
</feature>
<dbReference type="Pfam" id="PF13855">
    <property type="entry name" value="LRR_8"/>
    <property type="match status" value="1"/>
</dbReference>
<dbReference type="InterPro" id="IPR009030">
    <property type="entry name" value="Growth_fac_rcpt_cys_sf"/>
</dbReference>
<gene>
    <name evidence="2" type="ORF">BSL78_07680</name>
</gene>
<accession>A0A2G8L557</accession>
<dbReference type="SUPFAM" id="SSF52058">
    <property type="entry name" value="L domain-like"/>
    <property type="match status" value="1"/>
</dbReference>
<dbReference type="STRING" id="307972.A0A2G8L557"/>
<keyword evidence="1" id="KW-0472">Membrane</keyword>
<dbReference type="PANTHER" id="PTHR11319">
    <property type="entry name" value="G PROTEIN-COUPLED RECEPTOR-RELATED"/>
    <property type="match status" value="1"/>
</dbReference>
<protein>
    <recommendedName>
        <fullName evidence="4">Tyrosine-protein kinase ephrin type A/B receptor-like domain-containing protein</fullName>
    </recommendedName>
</protein>
<dbReference type="InterPro" id="IPR001611">
    <property type="entry name" value="Leu-rich_rpt"/>
</dbReference>
<evidence type="ECO:0000313" key="2">
    <source>
        <dbReference type="EMBL" id="PIK55409.1"/>
    </source>
</evidence>
<dbReference type="InterPro" id="IPR032675">
    <property type="entry name" value="LRR_dom_sf"/>
</dbReference>
<name>A0A2G8L557_STIJA</name>
<dbReference type="Gene3D" id="3.80.10.10">
    <property type="entry name" value="Ribonuclease Inhibitor"/>
    <property type="match status" value="2"/>
</dbReference>
<evidence type="ECO:0000256" key="1">
    <source>
        <dbReference type="SAM" id="Phobius"/>
    </source>
</evidence>
<proteinExistence type="predicted"/>
<keyword evidence="3" id="KW-1185">Reference proteome</keyword>
<feature type="transmembrane region" description="Helical" evidence="1">
    <location>
        <begin position="518"/>
        <end position="541"/>
    </location>
</feature>
<dbReference type="AlphaFoldDB" id="A0A2G8L557"/>
<dbReference type="CDD" id="cd00185">
    <property type="entry name" value="TNFRSF"/>
    <property type="match status" value="1"/>
</dbReference>
<sequence>MVSLSGNNIHQLPANLFSTMTISYCIDLSNNSLTEIPLGLFNSSHTKHGALILLLQRNNLTRVRNGLLDGFSRLGHIFLNNNEISEVEENAFADMPIENIYLFNNKITKFKNSSFTKTKLQSTLHLYKNRLEYISANALEDMPHNMKLLLSCGYLKSLPMPNRNIRSECVTNNFVPKLTFSRSGDVFYEVLRHQGFDCSLKHGTAICRPCPPGSFGNESGHCTPCPAGGFYQDDIGTNSCLRCHIGSFVKTGNGSSASQCILCPEGTKQSNFAGYRACPCKENYTRLHRFEKCSVCLEEGLNCSQDYKALLPGYYWNWTFPNANLMEYSNFVLNLQTENVHYHQSTVEYKQLIPRVFACSRPENCMNNNSHEVDGIAGSCTVGYRAWLCSKCVKGYYSVLGFCLPCPNIVWVCFEISMTVFIFIIFLVFVIVKSKKQNRSEEGRTIADIVSSRVKIVLGFYQVVGELFEAFHSVSWAGVLQYIGEWITVLEFNILRLIVKPHCLHEKLSLDHKLQFKIALLFPLVVILFAFACQPIFRVYFKYRKRYDAHDLKLRLAEIRSGLSTYVLLIMFVTYPSTCEVIFSLYPCACDTFSIYKGNDISITLLRADYDIVCSDLLYYQIFALLATLLYVISFPVLLLLFLRKYTKRQRDNNHITEPDTNLLNSEDSLMSEPIALNCSESNEETHAIPVWLNFLCENFKPGFWFWEILELARKVTQTMLITLLGWDDPLTKLITIGVSVLFLTLHVKFSPMKNPFEQRLQLFSLAVIFVNVLFAAVPMSSDYGNYISIGIITLDAAIIVIVSGEAILPAYRYIKRRCQRNYIDYLSM</sequence>
<reference evidence="2 3" key="1">
    <citation type="journal article" date="2017" name="PLoS Biol.">
        <title>The sea cucumber genome provides insights into morphological evolution and visceral regeneration.</title>
        <authorList>
            <person name="Zhang X."/>
            <person name="Sun L."/>
            <person name="Yuan J."/>
            <person name="Sun Y."/>
            <person name="Gao Y."/>
            <person name="Zhang L."/>
            <person name="Li S."/>
            <person name="Dai H."/>
            <person name="Hamel J.F."/>
            <person name="Liu C."/>
            <person name="Yu Y."/>
            <person name="Liu S."/>
            <person name="Lin W."/>
            <person name="Guo K."/>
            <person name="Jin S."/>
            <person name="Xu P."/>
            <person name="Storey K.B."/>
            <person name="Huan P."/>
            <person name="Zhang T."/>
            <person name="Zhou Y."/>
            <person name="Zhang J."/>
            <person name="Lin C."/>
            <person name="Li X."/>
            <person name="Xing L."/>
            <person name="Huo D."/>
            <person name="Sun M."/>
            <person name="Wang L."/>
            <person name="Mercier A."/>
            <person name="Li F."/>
            <person name="Yang H."/>
            <person name="Xiang J."/>
        </authorList>
    </citation>
    <scope>NUCLEOTIDE SEQUENCE [LARGE SCALE GENOMIC DNA]</scope>
    <source>
        <strain evidence="2">Shaxun</strain>
        <tissue evidence="2">Muscle</tissue>
    </source>
</reference>
<dbReference type="Gene3D" id="2.10.50.10">
    <property type="entry name" value="Tumor Necrosis Factor Receptor, subunit A, domain 2"/>
    <property type="match status" value="1"/>
</dbReference>
<dbReference type="EMBL" id="MRZV01000216">
    <property type="protein sequence ID" value="PIK55409.1"/>
    <property type="molecule type" value="Genomic_DNA"/>
</dbReference>
<organism evidence="2 3">
    <name type="scientific">Stichopus japonicus</name>
    <name type="common">Sea cucumber</name>
    <dbReference type="NCBI Taxonomy" id="307972"/>
    <lineage>
        <taxon>Eukaryota</taxon>
        <taxon>Metazoa</taxon>
        <taxon>Echinodermata</taxon>
        <taxon>Eleutherozoa</taxon>
        <taxon>Echinozoa</taxon>
        <taxon>Holothuroidea</taxon>
        <taxon>Aspidochirotacea</taxon>
        <taxon>Aspidochirotida</taxon>
        <taxon>Stichopodidae</taxon>
        <taxon>Apostichopus</taxon>
    </lineage>
</organism>
<feature type="transmembrane region" description="Helical" evidence="1">
    <location>
        <begin position="409"/>
        <end position="432"/>
    </location>
</feature>
<dbReference type="PANTHER" id="PTHR11319:SF35">
    <property type="entry name" value="OUTER MEMBRANE PROTEIN PMPC-RELATED"/>
    <property type="match status" value="1"/>
</dbReference>
<keyword evidence="1" id="KW-0812">Transmembrane</keyword>
<feature type="transmembrane region" description="Helical" evidence="1">
    <location>
        <begin position="479"/>
        <end position="498"/>
    </location>
</feature>
<dbReference type="Proteomes" id="UP000230750">
    <property type="component" value="Unassembled WGS sequence"/>
</dbReference>
<keyword evidence="1" id="KW-1133">Transmembrane helix</keyword>
<dbReference type="SMART" id="SM01411">
    <property type="entry name" value="Ephrin_rec_like"/>
    <property type="match status" value="3"/>
</dbReference>
<comment type="caution">
    <text evidence="2">The sequence shown here is derived from an EMBL/GenBank/DDBJ whole genome shotgun (WGS) entry which is preliminary data.</text>
</comment>
<evidence type="ECO:0008006" key="4">
    <source>
        <dbReference type="Google" id="ProtNLM"/>
    </source>
</evidence>
<dbReference type="SUPFAM" id="SSF57184">
    <property type="entry name" value="Growth factor receptor domain"/>
    <property type="match status" value="1"/>
</dbReference>
<feature type="transmembrane region" description="Helical" evidence="1">
    <location>
        <begin position="763"/>
        <end position="781"/>
    </location>
</feature>
<feature type="transmembrane region" description="Helical" evidence="1">
    <location>
        <begin position="562"/>
        <end position="586"/>
    </location>
</feature>
<dbReference type="OrthoDB" id="10062419at2759"/>
<evidence type="ECO:0000313" key="3">
    <source>
        <dbReference type="Proteomes" id="UP000230750"/>
    </source>
</evidence>
<feature type="transmembrane region" description="Helical" evidence="1">
    <location>
        <begin position="787"/>
        <end position="812"/>
    </location>
</feature>